<comment type="caution">
    <text evidence="2">The sequence shown here is derived from an EMBL/GenBank/DDBJ whole genome shotgun (WGS) entry which is preliminary data.</text>
</comment>
<name>A0A3S0KH67_9BACI</name>
<proteinExistence type="predicted"/>
<evidence type="ECO:0000259" key="1">
    <source>
        <dbReference type="Pfam" id="PF00899"/>
    </source>
</evidence>
<reference evidence="2 3" key="1">
    <citation type="submission" date="2018-12" db="EMBL/GenBank/DDBJ databases">
        <title>Bacillus yapensis draft genome sequence.</title>
        <authorList>
            <person name="Yu L."/>
            <person name="Xu X."/>
            <person name="Tang X."/>
        </authorList>
    </citation>
    <scope>NUCLEOTIDE SEQUENCE [LARGE SCALE GENOMIC DNA]</scope>
    <source>
        <strain evidence="2 3">XXST-01</strain>
    </source>
</reference>
<evidence type="ECO:0000313" key="3">
    <source>
        <dbReference type="Proteomes" id="UP000271374"/>
    </source>
</evidence>
<keyword evidence="2" id="KW-0808">Transferase</keyword>
<dbReference type="Pfam" id="PF00899">
    <property type="entry name" value="ThiF"/>
    <property type="match status" value="1"/>
</dbReference>
<dbReference type="InterPro" id="IPR045886">
    <property type="entry name" value="ThiF/MoeB/HesA"/>
</dbReference>
<dbReference type="RefSeq" id="WP_126410657.1">
    <property type="nucleotide sequence ID" value="NZ_RXNT01000022.1"/>
</dbReference>
<dbReference type="GO" id="GO:0016779">
    <property type="term" value="F:nucleotidyltransferase activity"/>
    <property type="evidence" value="ECO:0007669"/>
    <property type="project" value="UniProtKB-KW"/>
</dbReference>
<dbReference type="OrthoDB" id="9804286at2"/>
<dbReference type="InterPro" id="IPR035985">
    <property type="entry name" value="Ubiquitin-activating_enz"/>
</dbReference>
<keyword evidence="2" id="KW-0548">Nucleotidyltransferase</keyword>
<dbReference type="AlphaFoldDB" id="A0A3S0KH67"/>
<feature type="domain" description="THIF-type NAD/FAD binding fold" evidence="1">
    <location>
        <begin position="123"/>
        <end position="342"/>
    </location>
</feature>
<dbReference type="Proteomes" id="UP000271374">
    <property type="component" value="Unassembled WGS sequence"/>
</dbReference>
<organism evidence="2 3">
    <name type="scientific">Bacillus yapensis</name>
    <dbReference type="NCBI Taxonomy" id="2492960"/>
    <lineage>
        <taxon>Bacteria</taxon>
        <taxon>Bacillati</taxon>
        <taxon>Bacillota</taxon>
        <taxon>Bacilli</taxon>
        <taxon>Bacillales</taxon>
        <taxon>Bacillaceae</taxon>
        <taxon>Bacillus</taxon>
    </lineage>
</organism>
<keyword evidence="3" id="KW-1185">Reference proteome</keyword>
<protein>
    <submittedName>
        <fullName evidence="2">ThiF family adenylyltransferase</fullName>
    </submittedName>
</protein>
<dbReference type="GO" id="GO:0008641">
    <property type="term" value="F:ubiquitin-like modifier activating enzyme activity"/>
    <property type="evidence" value="ECO:0007669"/>
    <property type="project" value="InterPro"/>
</dbReference>
<sequence>MINQTDIYKIRDGIDVYLIGEEILQIYFMNTRKQIQFKANKFTVLLIECIDGKKSILDIKKKLEERIEKIIDIDAIKQVLLLLVQKGIIVENKQNVHSSYISDESKERYDRQINFFGDFLPGVVRKYEAQREIENSCILIFGCGAVGGWIATELAMCGVRNFILFDGDVVEKSDITRHIYYKEEFAGIPKLDALEASLAKINPKINITKYYQYLTPETLITNVIDKADFIINTADEPYIGHTSLKISRECISQKKAHYIAGGFDAHLASTGELIIPGLTPCVDCYADYFKEALKDWKPSPHPVKERHLEIGGLSSMSLLSASYAVIEIIKYIAGLTDFTNYSKSRGEFLFDTLDINYLDVKRDENCKTCGEIVYEKA</sequence>
<dbReference type="GO" id="GO:0061504">
    <property type="term" value="P:cyclic threonylcarbamoyladenosine biosynthetic process"/>
    <property type="evidence" value="ECO:0007669"/>
    <property type="project" value="TreeGrafter"/>
</dbReference>
<dbReference type="Gene3D" id="3.40.50.720">
    <property type="entry name" value="NAD(P)-binding Rossmann-like Domain"/>
    <property type="match status" value="1"/>
</dbReference>
<dbReference type="InterPro" id="IPR000594">
    <property type="entry name" value="ThiF_NAD_FAD-bd"/>
</dbReference>
<dbReference type="PANTHER" id="PTHR43267">
    <property type="entry name" value="TRNA THREONYLCARBAMOYLADENOSINE DEHYDRATASE"/>
    <property type="match status" value="1"/>
</dbReference>
<dbReference type="PANTHER" id="PTHR43267:SF1">
    <property type="entry name" value="TRNA THREONYLCARBAMOYLADENOSINE DEHYDRATASE"/>
    <property type="match status" value="1"/>
</dbReference>
<dbReference type="GO" id="GO:0061503">
    <property type="term" value="F:tRNA threonylcarbamoyladenosine dehydratase"/>
    <property type="evidence" value="ECO:0007669"/>
    <property type="project" value="TreeGrafter"/>
</dbReference>
<evidence type="ECO:0000313" key="2">
    <source>
        <dbReference type="EMBL" id="RTR26711.1"/>
    </source>
</evidence>
<dbReference type="SUPFAM" id="SSF69572">
    <property type="entry name" value="Activating enzymes of the ubiquitin-like proteins"/>
    <property type="match status" value="1"/>
</dbReference>
<accession>A0A3S0KH67</accession>
<dbReference type="EMBL" id="RXNT01000022">
    <property type="protein sequence ID" value="RTR26711.1"/>
    <property type="molecule type" value="Genomic_DNA"/>
</dbReference>
<gene>
    <name evidence="2" type="ORF">EKG37_20605</name>
</gene>